<dbReference type="RefSeq" id="WP_352064473.1">
    <property type="nucleotide sequence ID" value="NZ_JBEPAZ010000025.1"/>
</dbReference>
<keyword evidence="3" id="KW-0132">Cell division</keyword>
<evidence type="ECO:0000313" key="7">
    <source>
        <dbReference type="EMBL" id="MER6431079.1"/>
    </source>
</evidence>
<dbReference type="Pfam" id="PF04686">
    <property type="entry name" value="SsgA"/>
    <property type="match status" value="1"/>
</dbReference>
<evidence type="ECO:0000256" key="1">
    <source>
        <dbReference type="ARBA" id="ARBA00004431"/>
    </source>
</evidence>
<keyword evidence="8" id="KW-1185">Reference proteome</keyword>
<dbReference type="InterPro" id="IPR006776">
    <property type="entry name" value="SsgB"/>
</dbReference>
<comment type="similarity">
    <text evidence="2">Belongs to the SsgA family.</text>
</comment>
<evidence type="ECO:0000256" key="2">
    <source>
        <dbReference type="ARBA" id="ARBA00009323"/>
    </source>
</evidence>
<dbReference type="EMBL" id="JBEPAZ010000025">
    <property type="protein sequence ID" value="MER6431079.1"/>
    <property type="molecule type" value="Genomic_DNA"/>
</dbReference>
<reference evidence="7 8" key="1">
    <citation type="submission" date="2024-06" db="EMBL/GenBank/DDBJ databases">
        <title>The Natural Products Discovery Center: Release of the First 8490 Sequenced Strains for Exploring Actinobacteria Biosynthetic Diversity.</title>
        <authorList>
            <person name="Kalkreuter E."/>
            <person name="Kautsar S.A."/>
            <person name="Yang D."/>
            <person name="Bader C.D."/>
            <person name="Teijaro C.N."/>
            <person name="Fluegel L."/>
            <person name="Davis C.M."/>
            <person name="Simpson J.R."/>
            <person name="Lauterbach L."/>
            <person name="Steele A.D."/>
            <person name="Gui C."/>
            <person name="Meng S."/>
            <person name="Li G."/>
            <person name="Viehrig K."/>
            <person name="Ye F."/>
            <person name="Su P."/>
            <person name="Kiefer A.F."/>
            <person name="Nichols A."/>
            <person name="Cepeda A.J."/>
            <person name="Yan W."/>
            <person name="Fan B."/>
            <person name="Jiang Y."/>
            <person name="Adhikari A."/>
            <person name="Zheng C.-J."/>
            <person name="Schuster L."/>
            <person name="Cowan T.M."/>
            <person name="Smanski M.J."/>
            <person name="Chevrette M.G."/>
            <person name="De Carvalho L.P.S."/>
            <person name="Shen B."/>
        </authorList>
    </citation>
    <scope>NUCLEOTIDE SEQUENCE [LARGE SCALE GENOMIC DNA]</scope>
    <source>
        <strain evidence="7 8">NPDC001166</strain>
    </source>
</reference>
<gene>
    <name evidence="7" type="ORF">ABT272_25600</name>
</gene>
<evidence type="ECO:0000256" key="5">
    <source>
        <dbReference type="ARBA" id="ARBA00023210"/>
    </source>
</evidence>
<accession>A0ABV1UBI8</accession>
<evidence type="ECO:0000256" key="4">
    <source>
        <dbReference type="ARBA" id="ARBA00022969"/>
    </source>
</evidence>
<comment type="subcellular location">
    <subcellularLocation>
        <location evidence="1">Cell septum</location>
    </subcellularLocation>
</comment>
<dbReference type="InterPro" id="IPR038658">
    <property type="entry name" value="SsgB_sf"/>
</dbReference>
<dbReference type="Proteomes" id="UP001470023">
    <property type="component" value="Unassembled WGS sequence"/>
</dbReference>
<sequence length="139" mass="15302">MKSLKAVVREVAAQLVISRDYSMPLCMRLRYEPNDPYVVRAAFFIHGDESVEWVLGRDLLIDGLKVSAGEGDIRVWPAVGCGDEAMYITLGSSGGIALLEVPVQDIRSFLENTETLVPRGAESGRIDWDAELTFLLSQG</sequence>
<proteinExistence type="inferred from homology"/>
<evidence type="ECO:0000256" key="3">
    <source>
        <dbReference type="ARBA" id="ARBA00022618"/>
    </source>
</evidence>
<comment type="caution">
    <text evidence="7">The sequence shown here is derived from an EMBL/GenBank/DDBJ whole genome shotgun (WGS) entry which is preliminary data.</text>
</comment>
<evidence type="ECO:0000256" key="6">
    <source>
        <dbReference type="ARBA" id="ARBA00023306"/>
    </source>
</evidence>
<keyword evidence="4" id="KW-0749">Sporulation</keyword>
<name>A0ABV1UBI8_9ACTN</name>
<evidence type="ECO:0000313" key="8">
    <source>
        <dbReference type="Proteomes" id="UP001470023"/>
    </source>
</evidence>
<keyword evidence="5" id="KW-0717">Septation</keyword>
<keyword evidence="6" id="KW-0131">Cell cycle</keyword>
<protein>
    <submittedName>
        <fullName evidence="7">SsgA family sporulation/cell division regulator</fullName>
    </submittedName>
</protein>
<organism evidence="7 8">
    <name type="scientific">Streptomyces sp. 900105245</name>
    <dbReference type="NCBI Taxonomy" id="3154379"/>
    <lineage>
        <taxon>Bacteria</taxon>
        <taxon>Bacillati</taxon>
        <taxon>Actinomycetota</taxon>
        <taxon>Actinomycetes</taxon>
        <taxon>Kitasatosporales</taxon>
        <taxon>Streptomycetaceae</taxon>
        <taxon>Streptomyces</taxon>
    </lineage>
</organism>
<dbReference type="Gene3D" id="2.30.31.20">
    <property type="entry name" value="Sporulation-specific cell division protein SsgB"/>
    <property type="match status" value="1"/>
</dbReference>